<evidence type="ECO:0000313" key="7">
    <source>
        <dbReference type="Proteomes" id="UP000004509"/>
    </source>
</evidence>
<sequence length="488" mass="56525">MKKREFGDFQTPAVLANLLVNVLKTKNLSPEIIVEPTCGEGSILITAHKAFNPQKSLGIEIQKEYTDSLNKNPEKNIFILNKNFFISLPDITDFISVNDNILFIGNPPWVTNSELSALGSNNLPNKANFDNIRGIEAITGKSNFDLSEYIIKFLIDNFAYKKSVFAFLCKISVAKRIMNRLWKNAFEYKYAEIYPIDSKKYFSAAVDACLFYLDCSAKKENSELSMFDSIENPVEKYTSGFYKNVYFEDLSKKSLLDIYGKSQFIWRNGVKHDCAKVMEFTVKNNCLQNGYNETVDIESDLVFPYLKSSDLVKNSFVSKKRILVTQKFINEPTDYIQIKYPKTWAYLTEHREDFEKRKSIIYRNKCRYSIFSVGDYTFQPYKIAISGFYKSLYFKLILPYEEKTVLLDDTCNFISFDSKEKAEFVLALLQSETALQYLNARISWEAKRPIKTEVLNSIDFEKLARKEHKDSLYYSLFGIPVVQNLLFA</sequence>
<evidence type="ECO:0000256" key="4">
    <source>
        <dbReference type="ARBA" id="ARBA00022691"/>
    </source>
</evidence>
<dbReference type="InterPro" id="IPR029063">
    <property type="entry name" value="SAM-dependent_MTases_sf"/>
</dbReference>
<dbReference type="OrthoDB" id="32195at2"/>
<dbReference type="Pfam" id="PF02384">
    <property type="entry name" value="N6_Mtase"/>
    <property type="match status" value="1"/>
</dbReference>
<keyword evidence="4" id="KW-0949">S-adenosyl-L-methionine</keyword>
<dbReference type="PANTHER" id="PTHR33841:SF5">
    <property type="entry name" value="DNA METHYLASE (MODIFICATION METHYLASE) (METHYLTRANSFERASE)-RELATED"/>
    <property type="match status" value="1"/>
</dbReference>
<dbReference type="AlphaFoldDB" id="C8PPH6"/>
<dbReference type="EMBL" id="ACYH01000027">
    <property type="protein sequence ID" value="EEV20748.1"/>
    <property type="molecule type" value="Genomic_DNA"/>
</dbReference>
<dbReference type="PANTHER" id="PTHR33841">
    <property type="entry name" value="DNA METHYLTRANSFERASE YEEA-RELATED"/>
    <property type="match status" value="1"/>
</dbReference>
<evidence type="ECO:0000256" key="2">
    <source>
        <dbReference type="ARBA" id="ARBA00022603"/>
    </source>
</evidence>
<evidence type="ECO:0000259" key="5">
    <source>
        <dbReference type="Pfam" id="PF02384"/>
    </source>
</evidence>
<feature type="domain" description="DNA methylase adenine-specific" evidence="5">
    <location>
        <begin position="3"/>
        <end position="54"/>
    </location>
</feature>
<evidence type="ECO:0000313" key="6">
    <source>
        <dbReference type="EMBL" id="EEV20748.1"/>
    </source>
</evidence>
<reference evidence="6 7" key="1">
    <citation type="submission" date="2009-07" db="EMBL/GenBank/DDBJ databases">
        <authorList>
            <person name="Madupu R."/>
            <person name="Sebastian Y."/>
            <person name="Durkin A.S."/>
            <person name="Torralba M."/>
            <person name="Methe B."/>
            <person name="Sutton G.G."/>
            <person name="Strausberg R.L."/>
            <person name="Nelson K.E."/>
        </authorList>
    </citation>
    <scope>NUCLEOTIDE SEQUENCE [LARGE SCALE GENOMIC DNA]</scope>
    <source>
        <strain evidence="6 7">ATCC 35580</strain>
    </source>
</reference>
<dbReference type="eggNOG" id="COG2890">
    <property type="taxonomic scope" value="Bacteria"/>
</dbReference>
<protein>
    <recommendedName>
        <fullName evidence="5">DNA methylase adenine-specific domain-containing protein</fullName>
    </recommendedName>
</protein>
<dbReference type="STRING" id="596324.TREVI0001_1919"/>
<name>C8PPH6_9SPIR</name>
<dbReference type="PRINTS" id="PR00507">
    <property type="entry name" value="N12N6MTFRASE"/>
</dbReference>
<dbReference type="InterPro" id="IPR003356">
    <property type="entry name" value="DNA_methylase_A-5"/>
</dbReference>
<dbReference type="Gene3D" id="3.40.50.150">
    <property type="entry name" value="Vaccinia Virus protein VP39"/>
    <property type="match status" value="1"/>
</dbReference>
<dbReference type="Proteomes" id="UP000004509">
    <property type="component" value="Unassembled WGS sequence"/>
</dbReference>
<evidence type="ECO:0000256" key="3">
    <source>
        <dbReference type="ARBA" id="ARBA00022679"/>
    </source>
</evidence>
<dbReference type="RefSeq" id="WP_006188455.1">
    <property type="nucleotide sequence ID" value="NZ_ACYH01000027.1"/>
</dbReference>
<proteinExistence type="inferred from homology"/>
<dbReference type="GO" id="GO:0008170">
    <property type="term" value="F:N-methyltransferase activity"/>
    <property type="evidence" value="ECO:0007669"/>
    <property type="project" value="InterPro"/>
</dbReference>
<gene>
    <name evidence="6" type="ORF">TREVI0001_1919</name>
</gene>
<keyword evidence="3" id="KW-0808">Transferase</keyword>
<organism evidence="6 7">
    <name type="scientific">Treponema vincentii ATCC 35580</name>
    <dbReference type="NCBI Taxonomy" id="596324"/>
    <lineage>
        <taxon>Bacteria</taxon>
        <taxon>Pseudomonadati</taxon>
        <taxon>Spirochaetota</taxon>
        <taxon>Spirochaetia</taxon>
        <taxon>Spirochaetales</taxon>
        <taxon>Treponemataceae</taxon>
        <taxon>Treponema</taxon>
    </lineage>
</organism>
<accession>C8PPH6</accession>
<comment type="similarity">
    <text evidence="1">Belongs to the N(4)/N(6)-methyltransferase family.</text>
</comment>
<keyword evidence="2" id="KW-0489">Methyltransferase</keyword>
<comment type="caution">
    <text evidence="6">The sequence shown here is derived from an EMBL/GenBank/DDBJ whole genome shotgun (WGS) entry which is preliminary data.</text>
</comment>
<dbReference type="GO" id="GO:0003677">
    <property type="term" value="F:DNA binding"/>
    <property type="evidence" value="ECO:0007669"/>
    <property type="project" value="InterPro"/>
</dbReference>
<dbReference type="GO" id="GO:0032259">
    <property type="term" value="P:methylation"/>
    <property type="evidence" value="ECO:0007669"/>
    <property type="project" value="UniProtKB-KW"/>
</dbReference>
<dbReference type="SUPFAM" id="SSF53335">
    <property type="entry name" value="S-adenosyl-L-methionine-dependent methyltransferases"/>
    <property type="match status" value="1"/>
</dbReference>
<dbReference type="InterPro" id="IPR050953">
    <property type="entry name" value="N4_N6_ade-DNA_methylase"/>
</dbReference>
<evidence type="ECO:0000256" key="1">
    <source>
        <dbReference type="ARBA" id="ARBA00006594"/>
    </source>
</evidence>